<gene>
    <name evidence="1" type="ORF">MBEBAB_0209</name>
</gene>
<keyword evidence="2" id="KW-1185">Reference proteome</keyword>
<organism evidence="1 2">
    <name type="scientific">Brevundimonas abyssalis TAR-001</name>
    <dbReference type="NCBI Taxonomy" id="1391729"/>
    <lineage>
        <taxon>Bacteria</taxon>
        <taxon>Pseudomonadati</taxon>
        <taxon>Pseudomonadota</taxon>
        <taxon>Alphaproteobacteria</taxon>
        <taxon>Caulobacterales</taxon>
        <taxon>Caulobacteraceae</taxon>
        <taxon>Brevundimonas</taxon>
    </lineage>
</organism>
<dbReference type="InterPro" id="IPR019285">
    <property type="entry name" value="DUF2336"/>
</dbReference>
<evidence type="ECO:0008006" key="3">
    <source>
        <dbReference type="Google" id="ProtNLM"/>
    </source>
</evidence>
<dbReference type="RefSeq" id="WP_021696055.1">
    <property type="nucleotide sequence ID" value="NZ_BATC01000002.1"/>
</dbReference>
<comment type="caution">
    <text evidence="1">The sequence shown here is derived from an EMBL/GenBank/DDBJ whole genome shotgun (WGS) entry which is preliminary data.</text>
</comment>
<name>A0A8E0N7Y2_9CAUL</name>
<sequence length="367" mass="39684">MAPALSSVKPAPADLLALARSRDTADQQRLLRGVAALCEANPPRPGDPSHALLSEIFLTLAARAERDIRRTLSECLAKADWAPPALINTLALDEIAIARPVIASSPLLRDQELLKILVECTIEHQIEVARRPRISGRIADAIIEGGEPAVMTALAANRTAEVSEAAVRRLVEASQRIAALRAPLVRHPAMNDQLAQELYGWVGQALRQAIQDRFRVDAPALSDAIDEAVRAAYARKGEAAPPDLDDNPARDEMERRLVAKMDASGQLRPGYLIRAIREGRLSLFEHALSIMGGFAVAQVRDAVRADTPEPLRLACAAVGIDRAVFPAMLDEIRKLSGGLPAGELRKPRLLERSGESAARAFRANRAA</sequence>
<dbReference type="EMBL" id="BATC01000002">
    <property type="protein sequence ID" value="GAD57959.1"/>
    <property type="molecule type" value="Genomic_DNA"/>
</dbReference>
<reference evidence="2" key="1">
    <citation type="journal article" date="2013" name="Genome Announc.">
        <title>Draft Genome Sequence of the Dimorphic Prosthecate Bacterium Brevundimonas abyssalis TAR-001T.</title>
        <authorList>
            <person name="Tsubouchi T."/>
            <person name="Nishi S."/>
            <person name="Usui K."/>
            <person name="Shimane Y."/>
            <person name="Takaki Y."/>
            <person name="Maruyama T."/>
            <person name="Hatada Y."/>
        </authorList>
    </citation>
    <scope>NUCLEOTIDE SEQUENCE [LARGE SCALE GENOMIC DNA]</scope>
    <source>
        <strain evidence="2">TAR-001</strain>
    </source>
</reference>
<proteinExistence type="predicted"/>
<evidence type="ECO:0000313" key="2">
    <source>
        <dbReference type="Proteomes" id="UP000016569"/>
    </source>
</evidence>
<dbReference type="Pfam" id="PF10098">
    <property type="entry name" value="DUF2336"/>
    <property type="match status" value="1"/>
</dbReference>
<dbReference type="OrthoDB" id="8194627at2"/>
<dbReference type="Proteomes" id="UP000016569">
    <property type="component" value="Unassembled WGS sequence"/>
</dbReference>
<dbReference type="AlphaFoldDB" id="A0A8E0N7Y2"/>
<protein>
    <recommendedName>
        <fullName evidence="3">DUF2336 domain-containing protein</fullName>
    </recommendedName>
</protein>
<evidence type="ECO:0000313" key="1">
    <source>
        <dbReference type="EMBL" id="GAD57959.1"/>
    </source>
</evidence>
<accession>A0A8E0N7Y2</accession>